<dbReference type="AlphaFoldDB" id="A0A8D5K0Z1"/>
<dbReference type="KEGG" id="mpau:ZMTM_14870"/>
<dbReference type="PANTHER" id="PTHR38602:SF1">
    <property type="entry name" value="INNER MEMBRANE PROTEIN"/>
    <property type="match status" value="1"/>
</dbReference>
<evidence type="ECO:0008006" key="4">
    <source>
        <dbReference type="Google" id="ProtNLM"/>
    </source>
</evidence>
<dbReference type="EMBL" id="AP024110">
    <property type="protein sequence ID" value="BCM25228.1"/>
    <property type="molecule type" value="Genomic_DNA"/>
</dbReference>
<keyword evidence="3" id="KW-1185">Reference proteome</keyword>
<name>A0A8D5K0Z1_9PROT</name>
<evidence type="ECO:0000256" key="1">
    <source>
        <dbReference type="SAM" id="Phobius"/>
    </source>
</evidence>
<feature type="transmembrane region" description="Helical" evidence="1">
    <location>
        <begin position="6"/>
        <end position="23"/>
    </location>
</feature>
<feature type="transmembrane region" description="Helical" evidence="1">
    <location>
        <begin position="44"/>
        <end position="64"/>
    </location>
</feature>
<organism evidence="2 3">
    <name type="scientific">Methyloradius palustris</name>
    <dbReference type="NCBI Taxonomy" id="2778876"/>
    <lineage>
        <taxon>Bacteria</taxon>
        <taxon>Pseudomonadati</taxon>
        <taxon>Pseudomonadota</taxon>
        <taxon>Betaproteobacteria</taxon>
        <taxon>Nitrosomonadales</taxon>
        <taxon>Methylophilaceae</taxon>
        <taxon>Methyloradius</taxon>
    </lineage>
</organism>
<accession>A0A8D5K0Z1</accession>
<gene>
    <name evidence="2" type="ORF">ZMTM_14870</name>
</gene>
<dbReference type="Pfam" id="PF09838">
    <property type="entry name" value="DUF2065"/>
    <property type="match status" value="1"/>
</dbReference>
<dbReference type="PANTHER" id="PTHR38602">
    <property type="entry name" value="INNER MEMBRANE PROTEIN-RELATED"/>
    <property type="match status" value="1"/>
</dbReference>
<keyword evidence="1" id="KW-0812">Transmembrane</keyword>
<sequence>MSTTLIVAIGLMLVLEGLLPLLAPKAWRQTFERMMTLKDGQLRFVGLLSMLVGLGIIMFAHHFLAN</sequence>
<keyword evidence="1" id="KW-1133">Transmembrane helix</keyword>
<evidence type="ECO:0000313" key="2">
    <source>
        <dbReference type="EMBL" id="BCM25228.1"/>
    </source>
</evidence>
<dbReference type="InterPro" id="IPR019201">
    <property type="entry name" value="DUF2065"/>
</dbReference>
<dbReference type="Proteomes" id="UP000826722">
    <property type="component" value="Chromosome"/>
</dbReference>
<evidence type="ECO:0000313" key="3">
    <source>
        <dbReference type="Proteomes" id="UP000826722"/>
    </source>
</evidence>
<protein>
    <recommendedName>
        <fullName evidence="4">DUF2065 domain-containing protein</fullName>
    </recommendedName>
</protein>
<reference evidence="2" key="1">
    <citation type="journal article" date="2021" name="Arch. Microbiol.">
        <title>Methyloradius palustris gen. nov., sp. nov., a methanol-oxidizing bacterium isolated from snow.</title>
        <authorList>
            <person name="Miyadera T."/>
            <person name="Kojima H."/>
            <person name="Fukui M."/>
        </authorList>
    </citation>
    <scope>NUCLEOTIDE SEQUENCE</scope>
    <source>
        <strain evidence="2">Zm11</strain>
    </source>
</reference>
<keyword evidence="1" id="KW-0472">Membrane</keyword>
<dbReference type="RefSeq" id="WP_221763337.1">
    <property type="nucleotide sequence ID" value="NZ_AP024110.1"/>
</dbReference>
<proteinExistence type="predicted"/>